<dbReference type="InterPro" id="IPR003006">
    <property type="entry name" value="Ig/MHC_CS"/>
</dbReference>
<evidence type="ECO:0000313" key="6">
    <source>
        <dbReference type="Ensembl" id="ENSOANP00000045746.1"/>
    </source>
</evidence>
<organism evidence="6 7">
    <name type="scientific">Ornithorhynchus anatinus</name>
    <name type="common">Duckbill platypus</name>
    <dbReference type="NCBI Taxonomy" id="9258"/>
    <lineage>
        <taxon>Eukaryota</taxon>
        <taxon>Metazoa</taxon>
        <taxon>Chordata</taxon>
        <taxon>Craniata</taxon>
        <taxon>Vertebrata</taxon>
        <taxon>Euteleostomi</taxon>
        <taxon>Mammalia</taxon>
        <taxon>Monotremata</taxon>
        <taxon>Ornithorhynchidae</taxon>
        <taxon>Ornithorhynchus</taxon>
    </lineage>
</organism>
<reference evidence="6" key="2">
    <citation type="submission" date="2025-08" db="UniProtKB">
        <authorList>
            <consortium name="Ensembl"/>
        </authorList>
    </citation>
    <scope>IDENTIFICATION</scope>
    <source>
        <strain evidence="6">Glennie</strain>
    </source>
</reference>
<dbReference type="OrthoDB" id="8890485at2759"/>
<proteinExistence type="predicted"/>
<dbReference type="Pfam" id="PF07654">
    <property type="entry name" value="C1-set"/>
    <property type="match status" value="1"/>
</dbReference>
<dbReference type="KEGG" id="oaa:114805429"/>
<name>A0A6I8NY42_ORNAN</name>
<keyword evidence="3" id="KW-0472">Membrane</keyword>
<protein>
    <recommendedName>
        <fullName evidence="5">Ig-like domain-containing protein</fullName>
    </recommendedName>
</protein>
<dbReference type="PANTHER" id="PTHR16675:SF67">
    <property type="entry name" value="IG-LIKE DOMAIN-CONTAINING PROTEIN"/>
    <property type="match status" value="1"/>
</dbReference>
<dbReference type="GeneID" id="114805429"/>
<dbReference type="InterPro" id="IPR007110">
    <property type="entry name" value="Ig-like_dom"/>
</dbReference>
<dbReference type="SUPFAM" id="SSF48726">
    <property type="entry name" value="Immunoglobulin"/>
    <property type="match status" value="1"/>
</dbReference>
<dbReference type="PROSITE" id="PS50835">
    <property type="entry name" value="IG_LIKE"/>
    <property type="match status" value="1"/>
</dbReference>
<dbReference type="InterPro" id="IPR050208">
    <property type="entry name" value="MHC_class-I_related"/>
</dbReference>
<accession>A0A6I8NY42</accession>
<dbReference type="InterPro" id="IPR011161">
    <property type="entry name" value="MHC_I-like_Ag-recog"/>
</dbReference>
<keyword evidence="3" id="KW-0812">Transmembrane</keyword>
<feature type="region of interest" description="Disordered" evidence="2">
    <location>
        <begin position="347"/>
        <end position="390"/>
    </location>
</feature>
<feature type="signal peptide" evidence="4">
    <location>
        <begin position="1"/>
        <end position="24"/>
    </location>
</feature>
<feature type="transmembrane region" description="Helical" evidence="3">
    <location>
        <begin position="312"/>
        <end position="332"/>
    </location>
</feature>
<dbReference type="GO" id="GO:0005615">
    <property type="term" value="C:extracellular space"/>
    <property type="evidence" value="ECO:0000318"/>
    <property type="project" value="GO_Central"/>
</dbReference>
<dbReference type="InterPro" id="IPR011162">
    <property type="entry name" value="MHC_I/II-like_Ag-recog"/>
</dbReference>
<dbReference type="RefSeq" id="XP_028902391.1">
    <property type="nucleotide sequence ID" value="XM_029046558.2"/>
</dbReference>
<dbReference type="GeneTree" id="ENSGT01120000271825"/>
<dbReference type="InterPro" id="IPR037055">
    <property type="entry name" value="MHC_I-like_Ag-recog_sf"/>
</dbReference>
<dbReference type="InterPro" id="IPR003597">
    <property type="entry name" value="Ig_C1-set"/>
</dbReference>
<evidence type="ECO:0000259" key="5">
    <source>
        <dbReference type="PROSITE" id="PS50835"/>
    </source>
</evidence>
<evidence type="ECO:0000256" key="1">
    <source>
        <dbReference type="ARBA" id="ARBA00023180"/>
    </source>
</evidence>
<dbReference type="FunFam" id="2.60.40.10:FF:002056">
    <property type="entry name" value="MHC class I antigen"/>
    <property type="match status" value="1"/>
</dbReference>
<reference evidence="6" key="3">
    <citation type="submission" date="2025-09" db="UniProtKB">
        <authorList>
            <consortium name="Ensembl"/>
        </authorList>
    </citation>
    <scope>IDENTIFICATION</scope>
    <source>
        <strain evidence="6">Glennie</strain>
    </source>
</reference>
<keyword evidence="4" id="KW-0732">Signal</keyword>
<reference evidence="6 7" key="1">
    <citation type="journal article" date="2008" name="Nature">
        <title>Genome analysis of the platypus reveals unique signatures of evolution.</title>
        <authorList>
            <person name="Warren W.C."/>
            <person name="Hillier L.W."/>
            <person name="Marshall Graves J.A."/>
            <person name="Birney E."/>
            <person name="Ponting C.P."/>
            <person name="Grutzner F."/>
            <person name="Belov K."/>
            <person name="Miller W."/>
            <person name="Clarke L."/>
            <person name="Chinwalla A.T."/>
            <person name="Yang S.P."/>
            <person name="Heger A."/>
            <person name="Locke D.P."/>
            <person name="Miethke P."/>
            <person name="Waters P.D."/>
            <person name="Veyrunes F."/>
            <person name="Fulton L."/>
            <person name="Fulton B."/>
            <person name="Graves T."/>
            <person name="Wallis J."/>
            <person name="Puente X.S."/>
            <person name="Lopez-Otin C."/>
            <person name="Ordonez G.R."/>
            <person name="Eichler E.E."/>
            <person name="Chen L."/>
            <person name="Cheng Z."/>
            <person name="Deakin J.E."/>
            <person name="Alsop A."/>
            <person name="Thompson K."/>
            <person name="Kirby P."/>
            <person name="Papenfuss A.T."/>
            <person name="Wakefield M.J."/>
            <person name="Olender T."/>
            <person name="Lancet D."/>
            <person name="Huttley G.A."/>
            <person name="Smit A.F."/>
            <person name="Pask A."/>
            <person name="Temple-Smith P."/>
            <person name="Batzer M.A."/>
            <person name="Walker J.A."/>
            <person name="Konkel M.K."/>
            <person name="Harris R.S."/>
            <person name="Whittington C.M."/>
            <person name="Wong E.S."/>
            <person name="Gemmell N.J."/>
            <person name="Buschiazzo E."/>
            <person name="Vargas Jentzsch I.M."/>
            <person name="Merkel A."/>
            <person name="Schmitz J."/>
            <person name="Zemann A."/>
            <person name="Churakov G."/>
            <person name="Kriegs J.O."/>
            <person name="Brosius J."/>
            <person name="Murchison E.P."/>
            <person name="Sachidanandam R."/>
            <person name="Smith C."/>
            <person name="Hannon G.J."/>
            <person name="Tsend-Ayush E."/>
            <person name="McMillan D."/>
            <person name="Attenborough R."/>
            <person name="Rens W."/>
            <person name="Ferguson-Smith M."/>
            <person name="Lefevre C.M."/>
            <person name="Sharp J.A."/>
            <person name="Nicholas K.R."/>
            <person name="Ray D.A."/>
            <person name="Kube M."/>
            <person name="Reinhardt R."/>
            <person name="Pringle T.H."/>
            <person name="Taylor J."/>
            <person name="Jones R.C."/>
            <person name="Nixon B."/>
            <person name="Dacheux J.L."/>
            <person name="Niwa H."/>
            <person name="Sekita Y."/>
            <person name="Huang X."/>
            <person name="Stark A."/>
            <person name="Kheradpour P."/>
            <person name="Kellis M."/>
            <person name="Flicek P."/>
            <person name="Chen Y."/>
            <person name="Webber C."/>
            <person name="Hardison R."/>
            <person name="Nelson J."/>
            <person name="Hallsworth-Pepin K."/>
            <person name="Delehaunty K."/>
            <person name="Markovic C."/>
            <person name="Minx P."/>
            <person name="Feng Y."/>
            <person name="Kremitzki C."/>
            <person name="Mitreva M."/>
            <person name="Glasscock J."/>
            <person name="Wylie T."/>
            <person name="Wohldmann P."/>
            <person name="Thiru P."/>
            <person name="Nhan M.N."/>
            <person name="Pohl C.S."/>
            <person name="Smith S.M."/>
            <person name="Hou S."/>
            <person name="Nefedov M."/>
            <person name="de Jong P.J."/>
            <person name="Renfree M.B."/>
            <person name="Mardis E.R."/>
            <person name="Wilson R.K."/>
        </authorList>
    </citation>
    <scope>NUCLEOTIDE SEQUENCE [LARGE SCALE GENOMIC DNA]</scope>
    <source>
        <strain evidence="6 7">Glennie</strain>
    </source>
</reference>
<dbReference type="Gene3D" id="3.30.500.10">
    <property type="entry name" value="MHC class I-like antigen recognition-like"/>
    <property type="match status" value="1"/>
</dbReference>
<dbReference type="GO" id="GO:0006955">
    <property type="term" value="P:immune response"/>
    <property type="evidence" value="ECO:0000318"/>
    <property type="project" value="GO_Central"/>
</dbReference>
<dbReference type="GO" id="GO:0009897">
    <property type="term" value="C:external side of plasma membrane"/>
    <property type="evidence" value="ECO:0000318"/>
    <property type="project" value="GO_Central"/>
</dbReference>
<dbReference type="Gene3D" id="2.60.40.10">
    <property type="entry name" value="Immunoglobulins"/>
    <property type="match status" value="1"/>
</dbReference>
<dbReference type="PANTHER" id="PTHR16675">
    <property type="entry name" value="MHC CLASS I-RELATED"/>
    <property type="match status" value="1"/>
</dbReference>
<feature type="domain" description="Ig-like" evidence="5">
    <location>
        <begin position="208"/>
        <end position="296"/>
    </location>
</feature>
<dbReference type="PROSITE" id="PS00290">
    <property type="entry name" value="IG_MHC"/>
    <property type="match status" value="1"/>
</dbReference>
<dbReference type="Pfam" id="PF00129">
    <property type="entry name" value="MHC_I"/>
    <property type="match status" value="1"/>
</dbReference>
<dbReference type="InParanoid" id="A0A6I8NY42"/>
<sequence length="390" mass="43786">MEAQRRLGCLTSFFWLLLGSPSLPQAPEDHHIGAMYLTAVRGDDSFFELTAVIMLDGQQMASYNSTDRKLVLNVNWLYQVVGRKLIQEKKADLEGSERDFRWGMENWAWYHNHSRGTQMVQQILACELNRGVQVVSRFRFAYQGQEVLWLDELKGTWEATGPAKKQFGHFLEERVYWFQEAERFVREECPFLMKMVLPFWHLRVPTPPEVTVTRHDAKDGSVIFTCLATGFYPSSILLRWVKDGEVGLWGDESSSGTLPNADSSFYVRQTLEVRGEAADTGYACVVEHTTLDVPVFYPAPEKPSWLMPRDQALGVGAAAVLVLSPAVGVILWKKKKTDSGEQIAVSEQEMTSLDCPEVCPQEPTNPGVSLSPDPSTEAGQSTPVGDRGNC</sequence>
<dbReference type="SUPFAM" id="SSF54452">
    <property type="entry name" value="MHC antigen-recognition domain"/>
    <property type="match status" value="1"/>
</dbReference>
<dbReference type="OMA" id="EHNELET"/>
<dbReference type="Proteomes" id="UP000002279">
    <property type="component" value="Chromosome 18"/>
</dbReference>
<evidence type="ECO:0000256" key="2">
    <source>
        <dbReference type="SAM" id="MobiDB-lite"/>
    </source>
</evidence>
<keyword evidence="1" id="KW-0325">Glycoprotein</keyword>
<feature type="compositionally biased region" description="Polar residues" evidence="2">
    <location>
        <begin position="362"/>
        <end position="383"/>
    </location>
</feature>
<evidence type="ECO:0000256" key="4">
    <source>
        <dbReference type="SAM" id="SignalP"/>
    </source>
</evidence>
<keyword evidence="7" id="KW-1185">Reference proteome</keyword>
<dbReference type="Ensembl" id="ENSOANT00000063777.1">
    <property type="protein sequence ID" value="ENSOANP00000045746.1"/>
    <property type="gene ID" value="ENSOANG00000042461.1"/>
</dbReference>
<dbReference type="Bgee" id="ENSOANG00000042461">
    <property type="expression patterns" value="Expressed in ovary and 2 other cell types or tissues"/>
</dbReference>
<dbReference type="FunFam" id="3.30.500.10:FF:000007">
    <property type="entry name" value="Major histocompatibility complex class I LDA"/>
    <property type="match status" value="1"/>
</dbReference>
<gene>
    <name evidence="6" type="primary">LOC114805429</name>
</gene>
<dbReference type="SMART" id="SM00407">
    <property type="entry name" value="IGc1"/>
    <property type="match status" value="1"/>
</dbReference>
<evidence type="ECO:0000256" key="3">
    <source>
        <dbReference type="SAM" id="Phobius"/>
    </source>
</evidence>
<dbReference type="AlphaFoldDB" id="A0A6I8NY42"/>
<keyword evidence="3" id="KW-1133">Transmembrane helix</keyword>
<evidence type="ECO:0000313" key="7">
    <source>
        <dbReference type="Proteomes" id="UP000002279"/>
    </source>
</evidence>
<dbReference type="InterPro" id="IPR036179">
    <property type="entry name" value="Ig-like_dom_sf"/>
</dbReference>
<dbReference type="InterPro" id="IPR013783">
    <property type="entry name" value="Ig-like_fold"/>
</dbReference>
<feature type="chain" id="PRO_5026207987" description="Ig-like domain-containing protein" evidence="4">
    <location>
        <begin position="25"/>
        <end position="390"/>
    </location>
</feature>